<keyword evidence="2" id="KW-1003">Cell membrane</keyword>
<comment type="caution">
    <text evidence="11">The sequence shown here is derived from an EMBL/GenBank/DDBJ whole genome shotgun (WGS) entry which is preliminary data.</text>
</comment>
<keyword evidence="8" id="KW-0812">Transmembrane</keyword>
<sequence>MNLLKNFKIRTKITLLIFIAIIGLIAIGTIGFVQLHDMGNKLDDMYKNKLQSIDTVSLLQSNNQIVEKSMIELLITTDETRNNELLNEIEKRLNETDKILASYQTDNKDELEVLDKLEELSTDIEKPLAEVTELAAKNQNDEAYEIYTTTADPIMKQIDTNYIQLIQINREDAKSVNEQNKDDVQASNALIISITILSLVLFSLISWAIITLIVKPIKGIESLMKLAEEGDLSVQSTYQSKDEIGSLTLSFNNMLSKFNEVISKIQFSSDQVAASSEQLMTSAEESNRASEQIAEASTTLATSAETSVRETDNASTAIQEMAMGINHITESISLVSEHSNTTTEESEKGNISLKKTIEQMNSINSTVLSSSSIIKELGQRSKEIENIVEMISGISNQTNLLALNAAIEAARAGEHGKGFAVVADEVRKLAEESNRSAEQITHLIHEIQTNTLHAVDSMDKCITEMKTGLTLITETGESFNQILQSATDVSKQSEEVTAAAEEMSASVEQTAYGILEISKNAETSASTSQTVAAGTEEQLASIEEITTSAQTLAKMAEELQSMVTMFKIK</sequence>
<dbReference type="Gene3D" id="1.10.287.950">
    <property type="entry name" value="Methyl-accepting chemotaxis protein"/>
    <property type="match status" value="1"/>
</dbReference>
<dbReference type="RefSeq" id="WP_307339456.1">
    <property type="nucleotide sequence ID" value="NZ_JAUSUD010000005.1"/>
</dbReference>
<dbReference type="PANTHER" id="PTHR32089">
    <property type="entry name" value="METHYL-ACCEPTING CHEMOTAXIS PROTEIN MCPB"/>
    <property type="match status" value="1"/>
</dbReference>
<dbReference type="CDD" id="cd11386">
    <property type="entry name" value="MCP_signal"/>
    <property type="match status" value="1"/>
</dbReference>
<dbReference type="Pfam" id="PF12729">
    <property type="entry name" value="4HB_MCP_1"/>
    <property type="match status" value="1"/>
</dbReference>
<dbReference type="PROSITE" id="PS50885">
    <property type="entry name" value="HAMP"/>
    <property type="match status" value="1"/>
</dbReference>
<evidence type="ECO:0000256" key="4">
    <source>
        <dbReference type="ARBA" id="ARBA00023224"/>
    </source>
</evidence>
<dbReference type="InterPro" id="IPR024478">
    <property type="entry name" value="HlyB_4HB_MCP"/>
</dbReference>
<accession>A0ABT9ZDK2</accession>
<dbReference type="SUPFAM" id="SSF58104">
    <property type="entry name" value="Methyl-accepting chemotaxis protein (MCP) signaling domain"/>
    <property type="match status" value="1"/>
</dbReference>
<dbReference type="Proteomes" id="UP001234495">
    <property type="component" value="Unassembled WGS sequence"/>
</dbReference>
<feature type="domain" description="HAMP" evidence="10">
    <location>
        <begin position="211"/>
        <end position="263"/>
    </location>
</feature>
<protein>
    <submittedName>
        <fullName evidence="11">Methyl-accepting chemotaxis protein</fullName>
    </submittedName>
</protein>
<dbReference type="Pfam" id="PF00672">
    <property type="entry name" value="HAMP"/>
    <property type="match status" value="1"/>
</dbReference>
<keyword evidence="12" id="KW-1185">Reference proteome</keyword>
<evidence type="ECO:0000259" key="9">
    <source>
        <dbReference type="PROSITE" id="PS50111"/>
    </source>
</evidence>
<evidence type="ECO:0000259" key="10">
    <source>
        <dbReference type="PROSITE" id="PS50885"/>
    </source>
</evidence>
<evidence type="ECO:0000256" key="5">
    <source>
        <dbReference type="ARBA" id="ARBA00029447"/>
    </source>
</evidence>
<evidence type="ECO:0000313" key="12">
    <source>
        <dbReference type="Proteomes" id="UP001234495"/>
    </source>
</evidence>
<dbReference type="InterPro" id="IPR004090">
    <property type="entry name" value="Chemotax_Me-accpt_rcpt"/>
</dbReference>
<reference evidence="11 12" key="1">
    <citation type="submission" date="2023-07" db="EMBL/GenBank/DDBJ databases">
        <title>Genomic Encyclopedia of Type Strains, Phase IV (KMG-IV): sequencing the most valuable type-strain genomes for metagenomic binning, comparative biology and taxonomic classification.</title>
        <authorList>
            <person name="Goeker M."/>
        </authorList>
    </citation>
    <scope>NUCLEOTIDE SEQUENCE [LARGE SCALE GENOMIC DNA]</scope>
    <source>
        <strain evidence="11 12">DSM 29005</strain>
    </source>
</reference>
<comment type="subcellular location">
    <subcellularLocation>
        <location evidence="1">Cell membrane</location>
    </subcellularLocation>
</comment>
<keyword evidence="3 8" id="KW-0472">Membrane</keyword>
<dbReference type="Pfam" id="PF00015">
    <property type="entry name" value="MCPsignal"/>
    <property type="match status" value="1"/>
</dbReference>
<dbReference type="Gene3D" id="6.10.340.10">
    <property type="match status" value="1"/>
</dbReference>
<gene>
    <name evidence="11" type="ORF">J2S19_001591</name>
</gene>
<organism evidence="11 12">
    <name type="scientific">Metabacillus malikii</name>
    <dbReference type="NCBI Taxonomy" id="1504265"/>
    <lineage>
        <taxon>Bacteria</taxon>
        <taxon>Bacillati</taxon>
        <taxon>Bacillota</taxon>
        <taxon>Bacilli</taxon>
        <taxon>Bacillales</taxon>
        <taxon>Bacillaceae</taxon>
        <taxon>Metabacillus</taxon>
    </lineage>
</organism>
<evidence type="ECO:0000256" key="1">
    <source>
        <dbReference type="ARBA" id="ARBA00004236"/>
    </source>
</evidence>
<evidence type="ECO:0000256" key="2">
    <source>
        <dbReference type="ARBA" id="ARBA00022475"/>
    </source>
</evidence>
<dbReference type="InterPro" id="IPR004089">
    <property type="entry name" value="MCPsignal_dom"/>
</dbReference>
<feature type="transmembrane region" description="Helical" evidence="8">
    <location>
        <begin position="12"/>
        <end position="35"/>
    </location>
</feature>
<keyword evidence="7" id="KW-0175">Coiled coil</keyword>
<keyword evidence="4 6" id="KW-0807">Transducer</keyword>
<dbReference type="PROSITE" id="PS50111">
    <property type="entry name" value="CHEMOTAXIS_TRANSDUC_2"/>
    <property type="match status" value="1"/>
</dbReference>
<keyword evidence="8" id="KW-1133">Transmembrane helix</keyword>
<feature type="transmembrane region" description="Helical" evidence="8">
    <location>
        <begin position="190"/>
        <end position="214"/>
    </location>
</feature>
<dbReference type="PANTHER" id="PTHR32089:SF112">
    <property type="entry name" value="LYSOZYME-LIKE PROTEIN-RELATED"/>
    <property type="match status" value="1"/>
</dbReference>
<dbReference type="SMART" id="SM00304">
    <property type="entry name" value="HAMP"/>
    <property type="match status" value="1"/>
</dbReference>
<name>A0ABT9ZDK2_9BACI</name>
<feature type="coiled-coil region" evidence="7">
    <location>
        <begin position="86"/>
        <end position="120"/>
    </location>
</feature>
<dbReference type="EMBL" id="JAUSUD010000005">
    <property type="protein sequence ID" value="MDQ0230337.1"/>
    <property type="molecule type" value="Genomic_DNA"/>
</dbReference>
<evidence type="ECO:0000256" key="3">
    <source>
        <dbReference type="ARBA" id="ARBA00023136"/>
    </source>
</evidence>
<evidence type="ECO:0000256" key="7">
    <source>
        <dbReference type="SAM" id="Coils"/>
    </source>
</evidence>
<comment type="similarity">
    <text evidence="5">Belongs to the methyl-accepting chemotaxis (MCP) protein family.</text>
</comment>
<evidence type="ECO:0000256" key="8">
    <source>
        <dbReference type="SAM" id="Phobius"/>
    </source>
</evidence>
<proteinExistence type="inferred from homology"/>
<dbReference type="InterPro" id="IPR003660">
    <property type="entry name" value="HAMP_dom"/>
</dbReference>
<dbReference type="PRINTS" id="PR00260">
    <property type="entry name" value="CHEMTRNSDUCR"/>
</dbReference>
<evidence type="ECO:0000313" key="11">
    <source>
        <dbReference type="EMBL" id="MDQ0230337.1"/>
    </source>
</evidence>
<dbReference type="CDD" id="cd06225">
    <property type="entry name" value="HAMP"/>
    <property type="match status" value="1"/>
</dbReference>
<dbReference type="SMART" id="SM00283">
    <property type="entry name" value="MA"/>
    <property type="match status" value="1"/>
</dbReference>
<evidence type="ECO:0000256" key="6">
    <source>
        <dbReference type="PROSITE-ProRule" id="PRU00284"/>
    </source>
</evidence>
<feature type="domain" description="Methyl-accepting transducer" evidence="9">
    <location>
        <begin position="282"/>
        <end position="518"/>
    </location>
</feature>